<proteinExistence type="predicted"/>
<dbReference type="Proteomes" id="UP000239010">
    <property type="component" value="Unassembled WGS sequence"/>
</dbReference>
<protein>
    <submittedName>
        <fullName evidence="1">Uncharacterized protein</fullName>
    </submittedName>
</protein>
<gene>
    <name evidence="1" type="ORF">EELLY_v1c07990</name>
</gene>
<reference evidence="1 2" key="1">
    <citation type="submission" date="2017-11" db="EMBL/GenBank/DDBJ databases">
        <title>Genome sequence of Entomoplasma ellychniae ELCN-1 (ATCC 43707).</title>
        <authorList>
            <person name="Lo W.-S."/>
            <person name="Gasparich G.E."/>
            <person name="Kuo C.-H."/>
        </authorList>
    </citation>
    <scope>NUCLEOTIDE SEQUENCE [LARGE SCALE GENOMIC DNA]</scope>
    <source>
        <strain evidence="1 2">ELCN-1</strain>
    </source>
</reference>
<name>A0A8E2UCE8_9MOLU</name>
<sequence>MSFLAKAGIVKVCFPEIRTESVLALISTLPCWP</sequence>
<organism evidence="1 2">
    <name type="scientific">Entomoplasma ellychniae</name>
    <dbReference type="NCBI Taxonomy" id="2114"/>
    <lineage>
        <taxon>Bacteria</taxon>
        <taxon>Bacillati</taxon>
        <taxon>Mycoplasmatota</taxon>
        <taxon>Mollicutes</taxon>
        <taxon>Entomoplasmatales</taxon>
        <taxon>Entomoplasmataceae</taxon>
        <taxon>Entomoplasma</taxon>
    </lineage>
</organism>
<comment type="caution">
    <text evidence="1">The sequence shown here is derived from an EMBL/GenBank/DDBJ whole genome shotgun (WGS) entry which is preliminary data.</text>
</comment>
<accession>A0A8E2UCE8</accession>
<evidence type="ECO:0000313" key="2">
    <source>
        <dbReference type="Proteomes" id="UP000239010"/>
    </source>
</evidence>
<dbReference type="EMBL" id="PHND01000003">
    <property type="protein sequence ID" value="PPE03814.1"/>
    <property type="molecule type" value="Genomic_DNA"/>
</dbReference>
<keyword evidence="2" id="KW-1185">Reference proteome</keyword>
<evidence type="ECO:0000313" key="1">
    <source>
        <dbReference type="EMBL" id="PPE03814.1"/>
    </source>
</evidence>
<dbReference type="AlphaFoldDB" id="A0A8E2UCE8"/>